<dbReference type="PANTHER" id="PTHR13369">
    <property type="match status" value="1"/>
</dbReference>
<name>A0A383VTU6_TETOB</name>
<feature type="region of interest" description="Disordered" evidence="1">
    <location>
        <begin position="81"/>
        <end position="104"/>
    </location>
</feature>
<evidence type="ECO:0000313" key="4">
    <source>
        <dbReference type="Proteomes" id="UP000256970"/>
    </source>
</evidence>
<dbReference type="Proteomes" id="UP000256970">
    <property type="component" value="Unassembled WGS sequence"/>
</dbReference>
<feature type="region of interest" description="Disordered" evidence="1">
    <location>
        <begin position="483"/>
        <end position="510"/>
    </location>
</feature>
<dbReference type="SUPFAM" id="SSF53335">
    <property type="entry name" value="S-adenosyl-L-methionine-dependent methyltransferases"/>
    <property type="match status" value="1"/>
</dbReference>
<dbReference type="CDD" id="cd02440">
    <property type="entry name" value="AdoMet_MTases"/>
    <property type="match status" value="1"/>
</dbReference>
<evidence type="ECO:0000256" key="1">
    <source>
        <dbReference type="SAM" id="MobiDB-lite"/>
    </source>
</evidence>
<dbReference type="STRING" id="3088.A0A383VTU6"/>
<reference evidence="3 4" key="1">
    <citation type="submission" date="2016-10" db="EMBL/GenBank/DDBJ databases">
        <authorList>
            <person name="Cai Z."/>
        </authorList>
    </citation>
    <scope>NUCLEOTIDE SEQUENCE [LARGE SCALE GENOMIC DNA]</scope>
</reference>
<sequence>MAAAAAAGASHHCLPCASRQHILSLHKQTLKISSKASIAPRQCRHTQLACSSLRPAAAVANTRLLERAVVVAAASSTSAAAPEAGGLNSRTSSSKQALQDSSDWQQPLLQSLQDPQQLVRLTLKAKITTKPEQQVANVSDKAAASINSSSSSGSSGSVAAAAAAAVAAGTMPFKQMTARPVMLKGKLLVQMSVLDSRQDTTKNYSPQEAAEQLQQLLRLPWHSGSLQTLAATTTIQVSRKGKVLLQTKPNPAAAAAADAAGLPGPLSSSSSSSSRGLAPAAAAAGAAGGLISLQHDRAKALPINGSISDPFLQRIGLQTADGRVKASMQAKFTQINEFLKLLIHTGQLEHMEQQQQQPNPSSSSSSSALHVLDCGCGSSHLTFGTLHYLHHVRGLPVQLTGIDTNAALMQRSNRCCADLGISDVAQFHTAAIRSYEPDTAPDIVLALHACDTATDEALALGVRLGTGVIMSVPCCQKDLHRQQAAAQQQQQQQQQRPGSSSSSSSSSSVNGELFDPLLSHGILRQRMLDLLTDGFRAQLLQLAGYRTDVVEFVSTEHTPRNLLIRAVRQQRPLPEADLTRLAGQYSALKQYWGVTPHLEKLMREDGTLPSALQ</sequence>
<dbReference type="InterPro" id="IPR025714">
    <property type="entry name" value="Methyltranfer_dom"/>
</dbReference>
<accession>A0A383VTU6</accession>
<dbReference type="Gene3D" id="3.40.50.150">
    <property type="entry name" value="Vaccinia Virus protein VP39"/>
    <property type="match status" value="1"/>
</dbReference>
<gene>
    <name evidence="3" type="ORF">BQ4739_LOCUS9229</name>
</gene>
<feature type="compositionally biased region" description="Low complexity" evidence="1">
    <location>
        <begin position="483"/>
        <end position="508"/>
    </location>
</feature>
<dbReference type="InterPro" id="IPR029063">
    <property type="entry name" value="SAM-dependent_MTases_sf"/>
</dbReference>
<evidence type="ECO:0000313" key="3">
    <source>
        <dbReference type="EMBL" id="SZX68917.1"/>
    </source>
</evidence>
<organism evidence="3 4">
    <name type="scientific">Tetradesmus obliquus</name>
    <name type="common">Green alga</name>
    <name type="synonym">Acutodesmus obliquus</name>
    <dbReference type="NCBI Taxonomy" id="3088"/>
    <lineage>
        <taxon>Eukaryota</taxon>
        <taxon>Viridiplantae</taxon>
        <taxon>Chlorophyta</taxon>
        <taxon>core chlorophytes</taxon>
        <taxon>Chlorophyceae</taxon>
        <taxon>CS clade</taxon>
        <taxon>Sphaeropleales</taxon>
        <taxon>Scenedesmaceae</taxon>
        <taxon>Tetradesmus</taxon>
    </lineage>
</organism>
<feature type="compositionally biased region" description="Polar residues" evidence="1">
    <location>
        <begin position="88"/>
        <end position="97"/>
    </location>
</feature>
<dbReference type="PANTHER" id="PTHR13369:SF3">
    <property type="entry name" value="METHYLTRANSFERASE DOMAIN-CONTAINING PROTEIN"/>
    <property type="match status" value="1"/>
</dbReference>
<dbReference type="Pfam" id="PF13679">
    <property type="entry name" value="Methyltransf_32"/>
    <property type="match status" value="1"/>
</dbReference>
<keyword evidence="4" id="KW-1185">Reference proteome</keyword>
<feature type="domain" description="Methyltransferase" evidence="2">
    <location>
        <begin position="351"/>
        <end position="481"/>
    </location>
</feature>
<evidence type="ECO:0000259" key="2">
    <source>
        <dbReference type="Pfam" id="PF13679"/>
    </source>
</evidence>
<proteinExistence type="predicted"/>
<dbReference type="EMBL" id="FNXT01000890">
    <property type="protein sequence ID" value="SZX68917.1"/>
    <property type="molecule type" value="Genomic_DNA"/>
</dbReference>
<dbReference type="AlphaFoldDB" id="A0A383VTU6"/>
<dbReference type="GO" id="GO:0005737">
    <property type="term" value="C:cytoplasm"/>
    <property type="evidence" value="ECO:0007669"/>
    <property type="project" value="TreeGrafter"/>
</dbReference>
<protein>
    <recommendedName>
        <fullName evidence="2">Methyltransferase domain-containing protein</fullName>
    </recommendedName>
</protein>